<keyword evidence="2" id="KW-0521">NADP</keyword>
<dbReference type="RefSeq" id="XP_047779259.1">
    <property type="nucleotide sequence ID" value="XM_047923625.1"/>
</dbReference>
<dbReference type="GeneID" id="72004357"/>
<dbReference type="EMBL" id="JADCUA010000009">
    <property type="protein sequence ID" value="KAH9837090.1"/>
    <property type="molecule type" value="Genomic_DNA"/>
</dbReference>
<dbReference type="PRINTS" id="PR00081">
    <property type="entry name" value="GDHRDH"/>
</dbReference>
<dbReference type="InterPro" id="IPR020904">
    <property type="entry name" value="Sc_DH/Rdtase_CS"/>
</dbReference>
<dbReference type="PANTHER" id="PTHR43669">
    <property type="entry name" value="5-KETO-D-GLUCONATE 5-REDUCTASE"/>
    <property type="match status" value="1"/>
</dbReference>
<dbReference type="Proteomes" id="UP000814176">
    <property type="component" value="Unassembled WGS sequence"/>
</dbReference>
<dbReference type="Gene3D" id="3.40.50.720">
    <property type="entry name" value="NAD(P)-binding Rossmann-like Domain"/>
    <property type="match status" value="1"/>
</dbReference>
<dbReference type="InterPro" id="IPR002347">
    <property type="entry name" value="SDR_fam"/>
</dbReference>
<comment type="caution">
    <text evidence="4">The sequence shown here is derived from an EMBL/GenBank/DDBJ whole genome shotgun (WGS) entry which is preliminary data.</text>
</comment>
<evidence type="ECO:0000256" key="3">
    <source>
        <dbReference type="ARBA" id="ARBA00023002"/>
    </source>
</evidence>
<comment type="similarity">
    <text evidence="1">Belongs to the short-chain dehydrogenases/reductases (SDR) family.</text>
</comment>
<dbReference type="PANTHER" id="PTHR43669:SF11">
    <property type="entry name" value="SHORT-CHAIN DEHYDROGENASE_OXIDOREDUCTASE"/>
    <property type="match status" value="1"/>
</dbReference>
<evidence type="ECO:0000313" key="4">
    <source>
        <dbReference type="EMBL" id="KAH9837090.1"/>
    </source>
</evidence>
<dbReference type="Pfam" id="PF00106">
    <property type="entry name" value="adh_short"/>
    <property type="match status" value="1"/>
</dbReference>
<protein>
    <recommendedName>
        <fullName evidence="6">NAD(P)-binding protein</fullName>
    </recommendedName>
</protein>
<evidence type="ECO:0000313" key="5">
    <source>
        <dbReference type="Proteomes" id="UP000814176"/>
    </source>
</evidence>
<evidence type="ECO:0008006" key="6">
    <source>
        <dbReference type="Google" id="ProtNLM"/>
    </source>
</evidence>
<name>A0ABQ8KH82_9APHY</name>
<gene>
    <name evidence="4" type="ORF">C8Q71DRAFT_756768</name>
</gene>
<keyword evidence="5" id="KW-1185">Reference proteome</keyword>
<sequence>MCVIVLSPLTNVPVAEQSAWLAGDPPRPRYQISLYSPRRTGYSLSPSPMSNPATISDCRSVLVIGATAGLGRALALAIHGLPSKPTVIAAGRRQERLDDLAKQGERIQTVKFDVNASRDALKSAVQDVYQKYPDLDAVLFVSGIQHLFDFKKPESINLDTLEEELNTNYTSIIRMATFFLPHFLKLSEQGRPSLMITVTSGLAIVPGPWVPNYCATKAALHSFTLSLHTQLKSTKVKVMEIFPPLVESELHDHQGTTPALSKLWMPLDEFTKEAMEGLQRGDVEIPVGKSAQQWEAFEKGKLEKAEGAQKLFSAPK</sequence>
<evidence type="ECO:0000256" key="2">
    <source>
        <dbReference type="ARBA" id="ARBA00022857"/>
    </source>
</evidence>
<dbReference type="SUPFAM" id="SSF51735">
    <property type="entry name" value="NAD(P)-binding Rossmann-fold domains"/>
    <property type="match status" value="1"/>
</dbReference>
<reference evidence="4 5" key="1">
    <citation type="journal article" date="2021" name="Environ. Microbiol.">
        <title>Gene family expansions and transcriptome signatures uncover fungal adaptations to wood decay.</title>
        <authorList>
            <person name="Hage H."/>
            <person name="Miyauchi S."/>
            <person name="Viragh M."/>
            <person name="Drula E."/>
            <person name="Min B."/>
            <person name="Chaduli D."/>
            <person name="Navarro D."/>
            <person name="Favel A."/>
            <person name="Norest M."/>
            <person name="Lesage-Meessen L."/>
            <person name="Balint B."/>
            <person name="Merenyi Z."/>
            <person name="de Eugenio L."/>
            <person name="Morin E."/>
            <person name="Martinez A.T."/>
            <person name="Baldrian P."/>
            <person name="Stursova M."/>
            <person name="Martinez M.J."/>
            <person name="Novotny C."/>
            <person name="Magnuson J.K."/>
            <person name="Spatafora J.W."/>
            <person name="Maurice S."/>
            <person name="Pangilinan J."/>
            <person name="Andreopoulos W."/>
            <person name="LaButti K."/>
            <person name="Hundley H."/>
            <person name="Na H."/>
            <person name="Kuo A."/>
            <person name="Barry K."/>
            <person name="Lipzen A."/>
            <person name="Henrissat B."/>
            <person name="Riley R."/>
            <person name="Ahrendt S."/>
            <person name="Nagy L.G."/>
            <person name="Grigoriev I.V."/>
            <person name="Martin F."/>
            <person name="Rosso M.N."/>
        </authorList>
    </citation>
    <scope>NUCLEOTIDE SEQUENCE [LARGE SCALE GENOMIC DNA]</scope>
    <source>
        <strain evidence="4 5">CIRM-BRFM 1785</strain>
    </source>
</reference>
<evidence type="ECO:0000256" key="1">
    <source>
        <dbReference type="ARBA" id="ARBA00006484"/>
    </source>
</evidence>
<organism evidence="4 5">
    <name type="scientific">Rhodofomes roseus</name>
    <dbReference type="NCBI Taxonomy" id="34475"/>
    <lineage>
        <taxon>Eukaryota</taxon>
        <taxon>Fungi</taxon>
        <taxon>Dikarya</taxon>
        <taxon>Basidiomycota</taxon>
        <taxon>Agaricomycotina</taxon>
        <taxon>Agaricomycetes</taxon>
        <taxon>Polyporales</taxon>
        <taxon>Rhodofomes</taxon>
    </lineage>
</organism>
<accession>A0ABQ8KH82</accession>
<dbReference type="PROSITE" id="PS00061">
    <property type="entry name" value="ADH_SHORT"/>
    <property type="match status" value="1"/>
</dbReference>
<proteinExistence type="inferred from homology"/>
<dbReference type="InterPro" id="IPR036291">
    <property type="entry name" value="NAD(P)-bd_dom_sf"/>
</dbReference>
<keyword evidence="3" id="KW-0560">Oxidoreductase</keyword>